<reference evidence="2 3" key="1">
    <citation type="journal article" date="2015" name="Stand. Genomic Sci.">
        <title>Genome sequence of a native-feather degrading extremely thermophilic Eubacterium, Fervidobacterium islandicum AW-1.</title>
        <authorList>
            <person name="Lee Y.J."/>
            <person name="Jeong H."/>
            <person name="Park G.S."/>
            <person name="Kwak Y."/>
            <person name="Lee S.J."/>
            <person name="Lee S.J."/>
            <person name="Park M.K."/>
            <person name="Kim J.Y."/>
            <person name="Kang H.K."/>
            <person name="Shin J.H."/>
            <person name="Lee D.W."/>
        </authorList>
    </citation>
    <scope>NUCLEOTIDE SEQUENCE [LARGE SCALE GENOMIC DNA]</scope>
    <source>
        <strain evidence="2 3">AW-1</strain>
    </source>
</reference>
<gene>
    <name evidence="2" type="ORF">NA23_03875</name>
</gene>
<feature type="transmembrane region" description="Helical" evidence="1">
    <location>
        <begin position="409"/>
        <end position="432"/>
    </location>
</feature>
<sequence length="513" mass="58069">MRELNILLKYIGLSLMQQNQQQSSKRRKKKESKSSINQGLRYLIVLLFSTLPMSIFIYVSNYQIYKTLVSIPDVAKAFYFLTISIFSLFYVVGFVGTGMYAFSRNEDVEFLLTLPIKRNIITLYYLIVTLSSQAFTLGFFVATALAYAISIKQNVLAFIIQTIIHLVFLSSISAVLAVLFGGVTSKRYLRILNTIILLSLIFIYLGFMYFQDVGIKDLGENENFIRLLSFASSKYNILIWTYSEKLSNTMVILTVSIIALFIFWKLAGTVGFESTRGKVRERKDYFRKESYSSKMGGILWKDMKLLVRNEQFIFLILYPALFSLFMFFTSNSPIASVTPFVAIAGIYCAIESGILTANEMQYKAVVRTFPVKPKNLILPKLMIPVFINISLFIIITIVSALFGRFSSTSLIYVAISFALFILSALVGAYYSLKSPGKAKNQPFSVGATFLIEGIMLGIALGILFPMNLFISKAKLEGWKILASWGTLIGSVVTLFVLIYLYYTKLRRILIQTD</sequence>
<keyword evidence="3" id="KW-1185">Reference proteome</keyword>
<feature type="transmembrane region" description="Helical" evidence="1">
    <location>
        <begin position="191"/>
        <end position="210"/>
    </location>
</feature>
<dbReference type="Proteomes" id="UP000093740">
    <property type="component" value="Chromosome"/>
</dbReference>
<keyword evidence="1" id="KW-0472">Membrane</keyword>
<organism evidence="2 3">
    <name type="scientific">Fervidobacterium islandicum</name>
    <dbReference type="NCBI Taxonomy" id="2423"/>
    <lineage>
        <taxon>Bacteria</taxon>
        <taxon>Thermotogati</taxon>
        <taxon>Thermotogota</taxon>
        <taxon>Thermotogae</taxon>
        <taxon>Thermotogales</taxon>
        <taxon>Fervidobacteriaceae</taxon>
        <taxon>Fervidobacterium</taxon>
    </lineage>
</organism>
<feature type="transmembrane region" description="Helical" evidence="1">
    <location>
        <begin position="79"/>
        <end position="102"/>
    </location>
</feature>
<feature type="transmembrane region" description="Helical" evidence="1">
    <location>
        <begin position="312"/>
        <end position="328"/>
    </location>
</feature>
<feature type="transmembrane region" description="Helical" evidence="1">
    <location>
        <begin position="250"/>
        <end position="272"/>
    </location>
</feature>
<feature type="transmembrane region" description="Helical" evidence="1">
    <location>
        <begin position="444"/>
        <end position="470"/>
    </location>
</feature>
<evidence type="ECO:0000256" key="1">
    <source>
        <dbReference type="SAM" id="Phobius"/>
    </source>
</evidence>
<feature type="transmembrane region" description="Helical" evidence="1">
    <location>
        <begin position="123"/>
        <end position="149"/>
    </location>
</feature>
<evidence type="ECO:0000313" key="3">
    <source>
        <dbReference type="Proteomes" id="UP000093740"/>
    </source>
</evidence>
<proteinExistence type="predicted"/>
<dbReference type="AlphaFoldDB" id="A0AAI8CLM7"/>
<dbReference type="EMBL" id="CP014334">
    <property type="protein sequence ID" value="AMW32511.1"/>
    <property type="molecule type" value="Genomic_DNA"/>
</dbReference>
<feature type="transmembrane region" description="Helical" evidence="1">
    <location>
        <begin position="155"/>
        <end position="179"/>
    </location>
</feature>
<dbReference type="KEGG" id="fia:NA23_03875"/>
<feature type="transmembrane region" description="Helical" evidence="1">
    <location>
        <begin position="39"/>
        <end position="59"/>
    </location>
</feature>
<name>A0AAI8CLM7_FERIS</name>
<feature type="transmembrane region" description="Helical" evidence="1">
    <location>
        <begin position="482"/>
        <end position="502"/>
    </location>
</feature>
<feature type="transmembrane region" description="Helical" evidence="1">
    <location>
        <begin position="381"/>
        <end position="403"/>
    </location>
</feature>
<keyword evidence="1" id="KW-1133">Transmembrane helix</keyword>
<accession>A0AAI8CLM7</accession>
<evidence type="ECO:0000313" key="2">
    <source>
        <dbReference type="EMBL" id="AMW32511.1"/>
    </source>
</evidence>
<protein>
    <submittedName>
        <fullName evidence="2">Uncharacterized protein</fullName>
    </submittedName>
</protein>
<feature type="transmembrane region" description="Helical" evidence="1">
    <location>
        <begin position="340"/>
        <end position="360"/>
    </location>
</feature>
<dbReference type="RefSeq" id="WP_033191031.1">
    <property type="nucleotide sequence ID" value="NZ_CP014334.2"/>
</dbReference>
<keyword evidence="1" id="KW-0812">Transmembrane</keyword>